<sequence length="176" mass="19458">MYLVPVLFSVVLLAAANSPKKHSVCKPEAKDQVAWQVVKALEKETFYLFKATSDKVKNCTYMKANETKDDNKTATLITSTGLRRREAVTTVIGDGNHLKVGSVEFGSLPVWYTDNSTCSVLVAPDEKNVLLWVAGSTAANATFDECCKKVFKREAKKANQTIHHKFSKACLKKKSP</sequence>
<dbReference type="SUPFAM" id="SSF50814">
    <property type="entry name" value="Lipocalins"/>
    <property type="match status" value="1"/>
</dbReference>
<dbReference type="InterPro" id="IPR012674">
    <property type="entry name" value="Calycin"/>
</dbReference>
<evidence type="ECO:0000256" key="1">
    <source>
        <dbReference type="SAM" id="SignalP"/>
    </source>
</evidence>
<dbReference type="EMBL" id="GGLE01000168">
    <property type="protein sequence ID" value="MBY04294.1"/>
    <property type="molecule type" value="Transcribed_RNA"/>
</dbReference>
<name>A0A2R5L455_9ACAR</name>
<organism evidence="2">
    <name type="scientific">Ornithodoros turicata</name>
    <dbReference type="NCBI Taxonomy" id="34597"/>
    <lineage>
        <taxon>Eukaryota</taxon>
        <taxon>Metazoa</taxon>
        <taxon>Ecdysozoa</taxon>
        <taxon>Arthropoda</taxon>
        <taxon>Chelicerata</taxon>
        <taxon>Arachnida</taxon>
        <taxon>Acari</taxon>
        <taxon>Parasitiformes</taxon>
        <taxon>Ixodida</taxon>
        <taxon>Ixodoidea</taxon>
        <taxon>Argasidae</taxon>
        <taxon>Ornithodorinae</taxon>
        <taxon>Ornithodoros</taxon>
    </lineage>
</organism>
<evidence type="ECO:0000313" key="2">
    <source>
        <dbReference type="EMBL" id="MBY04294.1"/>
    </source>
</evidence>
<dbReference type="AlphaFoldDB" id="A0A2R5L455"/>
<feature type="chain" id="PRO_5015333182" evidence="1">
    <location>
        <begin position="17"/>
        <end position="176"/>
    </location>
</feature>
<accession>A0A2R5L455</accession>
<feature type="signal peptide" evidence="1">
    <location>
        <begin position="1"/>
        <end position="16"/>
    </location>
</feature>
<keyword evidence="1" id="KW-0732">Signal</keyword>
<protein>
    <submittedName>
        <fullName evidence="2">Putative salivary lipocalin</fullName>
    </submittedName>
</protein>
<dbReference type="Gene3D" id="2.40.128.20">
    <property type="match status" value="1"/>
</dbReference>
<reference evidence="2" key="1">
    <citation type="submission" date="2018-03" db="EMBL/GenBank/DDBJ databases">
        <title>The relapsing fever spirochete Borrelia turicatae persists in the highly oxidative environment of its soft-bodied tick vector.</title>
        <authorList>
            <person name="Bourret T.J."/>
            <person name="Boyle W.K."/>
            <person name="Valenzuela J.G."/>
            <person name="Oliveira F."/>
            <person name="Lopez J.E."/>
        </authorList>
    </citation>
    <scope>NUCLEOTIDE SEQUENCE</scope>
    <source>
        <strain evidence="2">Kansas strain/isolate</strain>
        <tissue evidence="2">Salivary glands</tissue>
    </source>
</reference>
<proteinExistence type="predicted"/>